<dbReference type="EMBL" id="FOYT01000002">
    <property type="protein sequence ID" value="SFR58092.1"/>
    <property type="molecule type" value="Genomic_DNA"/>
</dbReference>
<name>A0A1I6HUF6_9EURY</name>
<gene>
    <name evidence="3" type="ORF">SAMN04487947_2520</name>
</gene>
<dbReference type="OrthoDB" id="178000at2157"/>
<dbReference type="AlphaFoldDB" id="A0A1I6HUF6"/>
<evidence type="ECO:0008006" key="5">
    <source>
        <dbReference type="Google" id="ProtNLM"/>
    </source>
</evidence>
<reference evidence="4" key="1">
    <citation type="submission" date="2016-10" db="EMBL/GenBank/DDBJ databases">
        <authorList>
            <person name="Varghese N."/>
            <person name="Submissions S."/>
        </authorList>
    </citation>
    <scope>NUCLEOTIDE SEQUENCE [LARGE SCALE GENOMIC DNA]</scope>
    <source>
        <strain evidence="4">CGMCC 1.7736</strain>
    </source>
</reference>
<organism evidence="3 4">
    <name type="scientific">Halogeometricum rufum</name>
    <dbReference type="NCBI Taxonomy" id="553469"/>
    <lineage>
        <taxon>Archaea</taxon>
        <taxon>Methanobacteriati</taxon>
        <taxon>Methanobacteriota</taxon>
        <taxon>Stenosarchaea group</taxon>
        <taxon>Halobacteria</taxon>
        <taxon>Halobacteriales</taxon>
        <taxon>Haloferacaceae</taxon>
        <taxon>Halogeometricum</taxon>
    </lineage>
</organism>
<feature type="region of interest" description="Disordered" evidence="2">
    <location>
        <begin position="231"/>
        <end position="272"/>
    </location>
</feature>
<dbReference type="STRING" id="553469.SAMN04487947_2520"/>
<sequence>MGGERAKTLSDELERWVEQKTAESDVDRSELVRRALTAYRLVDEGDESLATPVERLDRLDGRVADLEADLDEKVTDVRERVIQVKREADAKAPADHDHPELASDVAAAESEAERAHDAVAEVRETVSTLQRRLDDGFENYEEVLEYLTDATEETEEKLDAVASAVHDLRRRTAEAEGAAAERTAATELKREANRKGVSTANCQSCERSVDVALLDLPYCPHCGETFDGVREKQGLFGSPSLTTGRRPALERPTDGDDGPEPVFEVDGEEDGR</sequence>
<dbReference type="RefSeq" id="WP_089808114.1">
    <property type="nucleotide sequence ID" value="NZ_FOYT01000002.1"/>
</dbReference>
<protein>
    <recommendedName>
        <fullName evidence="5">Ribbon-helix-helix protein, copG family</fullName>
    </recommendedName>
</protein>
<evidence type="ECO:0000313" key="3">
    <source>
        <dbReference type="EMBL" id="SFR58092.1"/>
    </source>
</evidence>
<proteinExistence type="predicted"/>
<feature type="coiled-coil region" evidence="1">
    <location>
        <begin position="105"/>
        <end position="171"/>
    </location>
</feature>
<evidence type="ECO:0000256" key="1">
    <source>
        <dbReference type="SAM" id="Coils"/>
    </source>
</evidence>
<evidence type="ECO:0000256" key="2">
    <source>
        <dbReference type="SAM" id="MobiDB-lite"/>
    </source>
</evidence>
<accession>A0A1I6HUF6</accession>
<evidence type="ECO:0000313" key="4">
    <source>
        <dbReference type="Proteomes" id="UP000198531"/>
    </source>
</evidence>
<feature type="compositionally biased region" description="Acidic residues" evidence="2">
    <location>
        <begin position="255"/>
        <end position="272"/>
    </location>
</feature>
<dbReference type="Proteomes" id="UP000198531">
    <property type="component" value="Unassembled WGS sequence"/>
</dbReference>
<keyword evidence="1" id="KW-0175">Coiled coil</keyword>
<keyword evidence="4" id="KW-1185">Reference proteome</keyword>